<evidence type="ECO:0000256" key="1">
    <source>
        <dbReference type="SAM" id="MobiDB-lite"/>
    </source>
</evidence>
<evidence type="ECO:0000313" key="2">
    <source>
        <dbReference type="EMBL" id="PVV02774.1"/>
    </source>
</evidence>
<reference evidence="2 3" key="1">
    <citation type="journal article" date="2018" name="MBio">
        <title>Comparative Genomics Reveals the Core Gene Toolbox for the Fungus-Insect Symbiosis.</title>
        <authorList>
            <person name="Wang Y."/>
            <person name="Stata M."/>
            <person name="Wang W."/>
            <person name="Stajich J.E."/>
            <person name="White M.M."/>
            <person name="Moncalvo J.M."/>
        </authorList>
    </citation>
    <scope>NUCLEOTIDE SEQUENCE [LARGE SCALE GENOMIC DNA]</scope>
    <source>
        <strain evidence="2 3">SC-DP-2</strain>
    </source>
</reference>
<feature type="region of interest" description="Disordered" evidence="1">
    <location>
        <begin position="331"/>
        <end position="353"/>
    </location>
</feature>
<feature type="region of interest" description="Disordered" evidence="1">
    <location>
        <begin position="267"/>
        <end position="292"/>
    </location>
</feature>
<gene>
    <name evidence="2" type="ORF">BB560_002768</name>
</gene>
<comment type="caution">
    <text evidence="2">The sequence shown here is derived from an EMBL/GenBank/DDBJ whole genome shotgun (WGS) entry which is preliminary data.</text>
</comment>
<organism evidence="2 3">
    <name type="scientific">Smittium megazygosporum</name>
    <dbReference type="NCBI Taxonomy" id="133381"/>
    <lineage>
        <taxon>Eukaryota</taxon>
        <taxon>Fungi</taxon>
        <taxon>Fungi incertae sedis</taxon>
        <taxon>Zoopagomycota</taxon>
        <taxon>Kickxellomycotina</taxon>
        <taxon>Harpellomycetes</taxon>
        <taxon>Harpellales</taxon>
        <taxon>Legeriomycetaceae</taxon>
        <taxon>Smittium</taxon>
    </lineage>
</organism>
<sequence length="403" mass="45949">MHENYINEGSRVSSFSEERRNVSSEAPIFLKEAENQFDTKNDDNALVFGLRQSGTDRSDDLTEVESQNEVQNSKLSRFDNYTKAPVYKASHNRVLELKNKNDNSSSFSKHRKNFLTHPFNKRDFMVGIVLEPVFVNNAYYVRRTAILFTSLPDFKDFSLPAPTKNETFDKNSIWNEIEQSPEPPVVVSINEYFKSVMLYKKTFNSFSSLLKTLKKYIPEIYEASEKKKFVFTYKIKPKAESIVNFLAKATSISDSIQIIKPDARKRSGSISRSSFESRAPSTSMQEILSRPTVPSSVPGYGTIYLSINEYLYKDELIKAHSNIMLQSKTSSPTTRFSCSSKDENSFDNDGPRDMCSLPDLDIPVYTRTSSRTTGNSSVRSKNSILGSFFSKFTFPLTRAIKQH</sequence>
<feature type="compositionally biased region" description="Low complexity" evidence="1">
    <location>
        <begin position="268"/>
        <end position="283"/>
    </location>
</feature>
<dbReference type="Proteomes" id="UP000245609">
    <property type="component" value="Unassembled WGS sequence"/>
</dbReference>
<proteinExistence type="predicted"/>
<dbReference type="EMBL" id="MBFS01000337">
    <property type="protein sequence ID" value="PVV02774.1"/>
    <property type="molecule type" value="Genomic_DNA"/>
</dbReference>
<evidence type="ECO:0000313" key="3">
    <source>
        <dbReference type="Proteomes" id="UP000245609"/>
    </source>
</evidence>
<keyword evidence="3" id="KW-1185">Reference proteome</keyword>
<name>A0A2T9ZDT5_9FUNG</name>
<dbReference type="AlphaFoldDB" id="A0A2T9ZDT5"/>
<accession>A0A2T9ZDT5</accession>
<protein>
    <submittedName>
        <fullName evidence="2">Uncharacterized protein</fullName>
    </submittedName>
</protein>
<feature type="compositionally biased region" description="Basic and acidic residues" evidence="1">
    <location>
        <begin position="340"/>
        <end position="352"/>
    </location>
</feature>